<dbReference type="CDD" id="cd20540">
    <property type="entry name" value="CYCLIN_CCNY_like"/>
    <property type="match status" value="1"/>
</dbReference>
<comment type="caution">
    <text evidence="2">The sequence shown here is derived from an EMBL/GenBank/DDBJ whole genome shotgun (WGS) entry which is preliminary data.</text>
</comment>
<dbReference type="Pfam" id="PF08613">
    <property type="entry name" value="Cyclin"/>
    <property type="match status" value="1"/>
</dbReference>
<dbReference type="GO" id="GO:0019901">
    <property type="term" value="F:protein kinase binding"/>
    <property type="evidence" value="ECO:0007669"/>
    <property type="project" value="InterPro"/>
</dbReference>
<feature type="compositionally biased region" description="Low complexity" evidence="1">
    <location>
        <begin position="139"/>
        <end position="149"/>
    </location>
</feature>
<dbReference type="Proteomes" id="UP000198406">
    <property type="component" value="Unassembled WGS sequence"/>
</dbReference>
<dbReference type="PANTHER" id="PTHR14248">
    <property type="entry name" value="CYCLIN Y, ISOFORM A"/>
    <property type="match status" value="1"/>
</dbReference>
<dbReference type="AlphaFoldDB" id="A0A1Z5J7K9"/>
<keyword evidence="3" id="KW-1185">Reference proteome</keyword>
<dbReference type="SUPFAM" id="SSF47954">
    <property type="entry name" value="Cyclin-like"/>
    <property type="match status" value="1"/>
</dbReference>
<proteinExistence type="predicted"/>
<evidence type="ECO:0000256" key="1">
    <source>
        <dbReference type="SAM" id="MobiDB-lite"/>
    </source>
</evidence>
<evidence type="ECO:0000313" key="3">
    <source>
        <dbReference type="Proteomes" id="UP000198406"/>
    </source>
</evidence>
<dbReference type="InterPro" id="IPR013922">
    <property type="entry name" value="Cyclin_PHO80-like"/>
</dbReference>
<feature type="compositionally biased region" description="Low complexity" evidence="1">
    <location>
        <begin position="8"/>
        <end position="21"/>
    </location>
</feature>
<feature type="region of interest" description="Disordered" evidence="1">
    <location>
        <begin position="113"/>
        <end position="214"/>
    </location>
</feature>
<dbReference type="InterPro" id="IPR036915">
    <property type="entry name" value="Cyclin-like_sf"/>
</dbReference>
<dbReference type="InParanoid" id="A0A1Z5J7K9"/>
<gene>
    <name evidence="2" type="ORF">FisN_11Lh085</name>
</gene>
<dbReference type="Gene3D" id="1.10.472.10">
    <property type="entry name" value="Cyclin-like"/>
    <property type="match status" value="1"/>
</dbReference>
<feature type="compositionally biased region" description="Basic and acidic residues" evidence="1">
    <location>
        <begin position="164"/>
        <end position="173"/>
    </location>
</feature>
<sequence>MDRSPGASTTLESVSSSHTSSRVPVMYSAIGSLEDPASRSLPKQRNHANNKKNDPSFQLPSDVMLPPLNLVYHHSLKEGDTLQQISEQQPLVGVLTSTKQSSLSAKMTALENESLTRRSLTNHEDPNQTLSSNVGGGDSISTIDTSTTSQNGVLRSSLRPVANPRKEDTEQWNRKKVTIADGPQNTAAKKKKKQRPVEMFRPSSDAYTPRMGKKDLKYKPAEMRTPVQKIASPMGTLSRPNFRDALRRVAMIIHQHIVKIERRFEEKQENGYHRNHPRDDSLFLTSMRDAFSEDCFISPKYKLTMVRVPMAIPSTVFGLKRIRPRYEIPSEKEIFDFAHQLFDSVHLSSECSIVCLIYMERLMEHAKVPLLACSWRPIFMCGLLLASKVWQDLSSWNIEFASVYPQYPLDAINRLEFLRMVKWDLYISSSLYAKYYFALRSVVEKPGFRNRYNRMVAGVDNVQASEARKIEERSTQVKEEALLQLSRSM</sequence>
<name>A0A1Z5J7K9_FISSO</name>
<reference evidence="2 3" key="1">
    <citation type="journal article" date="2015" name="Plant Cell">
        <title>Oil accumulation by the oleaginous diatom Fistulifera solaris as revealed by the genome and transcriptome.</title>
        <authorList>
            <person name="Tanaka T."/>
            <person name="Maeda Y."/>
            <person name="Veluchamy A."/>
            <person name="Tanaka M."/>
            <person name="Abida H."/>
            <person name="Marechal E."/>
            <person name="Bowler C."/>
            <person name="Muto M."/>
            <person name="Sunaga Y."/>
            <person name="Tanaka M."/>
            <person name="Yoshino T."/>
            <person name="Taniguchi T."/>
            <person name="Fukuda Y."/>
            <person name="Nemoto M."/>
            <person name="Matsumoto M."/>
            <person name="Wong P.S."/>
            <person name="Aburatani S."/>
            <person name="Fujibuchi W."/>
        </authorList>
    </citation>
    <scope>NUCLEOTIDE SEQUENCE [LARGE SCALE GENOMIC DNA]</scope>
    <source>
        <strain evidence="2 3">JPCC DA0580</strain>
    </source>
</reference>
<evidence type="ECO:0000313" key="2">
    <source>
        <dbReference type="EMBL" id="GAX09926.1"/>
    </source>
</evidence>
<dbReference type="EMBL" id="BDSP01000013">
    <property type="protein sequence ID" value="GAX09926.1"/>
    <property type="molecule type" value="Genomic_DNA"/>
</dbReference>
<dbReference type="OrthoDB" id="10250320at2759"/>
<organism evidence="2 3">
    <name type="scientific">Fistulifera solaris</name>
    <name type="common">Oleaginous diatom</name>
    <dbReference type="NCBI Taxonomy" id="1519565"/>
    <lineage>
        <taxon>Eukaryota</taxon>
        <taxon>Sar</taxon>
        <taxon>Stramenopiles</taxon>
        <taxon>Ochrophyta</taxon>
        <taxon>Bacillariophyta</taxon>
        <taxon>Bacillariophyceae</taxon>
        <taxon>Bacillariophycidae</taxon>
        <taxon>Naviculales</taxon>
        <taxon>Naviculaceae</taxon>
        <taxon>Fistulifera</taxon>
    </lineage>
</organism>
<feature type="region of interest" description="Disordered" evidence="1">
    <location>
        <begin position="1"/>
        <end position="61"/>
    </location>
</feature>
<accession>A0A1Z5J7K9</accession>
<evidence type="ECO:0008006" key="4">
    <source>
        <dbReference type="Google" id="ProtNLM"/>
    </source>
</evidence>
<protein>
    <recommendedName>
        <fullName evidence="4">Cyclin N-terminal domain-containing protein</fullName>
    </recommendedName>
</protein>